<evidence type="ECO:0000313" key="2">
    <source>
        <dbReference type="Proteomes" id="UP001157418"/>
    </source>
</evidence>
<dbReference type="SUPFAM" id="SSF52540">
    <property type="entry name" value="P-loop containing nucleoside triphosphate hydrolases"/>
    <property type="match status" value="1"/>
</dbReference>
<organism evidence="1 2">
    <name type="scientific">Lactuca virosa</name>
    <dbReference type="NCBI Taxonomy" id="75947"/>
    <lineage>
        <taxon>Eukaryota</taxon>
        <taxon>Viridiplantae</taxon>
        <taxon>Streptophyta</taxon>
        <taxon>Embryophyta</taxon>
        <taxon>Tracheophyta</taxon>
        <taxon>Spermatophyta</taxon>
        <taxon>Magnoliopsida</taxon>
        <taxon>eudicotyledons</taxon>
        <taxon>Gunneridae</taxon>
        <taxon>Pentapetalae</taxon>
        <taxon>asterids</taxon>
        <taxon>campanulids</taxon>
        <taxon>Asterales</taxon>
        <taxon>Asteraceae</taxon>
        <taxon>Cichorioideae</taxon>
        <taxon>Cichorieae</taxon>
        <taxon>Lactucinae</taxon>
        <taxon>Lactuca</taxon>
    </lineage>
</organism>
<dbReference type="Proteomes" id="UP001157418">
    <property type="component" value="Unassembled WGS sequence"/>
</dbReference>
<dbReference type="Gene3D" id="3.40.50.300">
    <property type="entry name" value="P-loop containing nucleotide triphosphate hydrolases"/>
    <property type="match status" value="1"/>
</dbReference>
<sequence length="201" mass="23018">MHHRTPSLSRRRGSTRIYCLVRDSQASSEDTDEDRKDDEEAAEEYDVVHVFGQWLAIQAFLRGSSVVVSITTSTNKILIVEAAIVVTAARGRTLFYATPFKVLSNQKFRTFGEDNVGLLTGDSAINRDAQVVIILLNMIKFHIARRLFEAFLGKQEWLPLTLIHNYFSNFERFDWFINIHGDINLTKREVSVLKLSIRISL</sequence>
<keyword evidence="2" id="KW-1185">Reference proteome</keyword>
<evidence type="ECO:0000313" key="1">
    <source>
        <dbReference type="EMBL" id="CAH1441163.1"/>
    </source>
</evidence>
<proteinExistence type="predicted"/>
<dbReference type="EMBL" id="CAKMRJ010005412">
    <property type="protein sequence ID" value="CAH1441163.1"/>
    <property type="molecule type" value="Genomic_DNA"/>
</dbReference>
<dbReference type="AlphaFoldDB" id="A0AAU9NTN7"/>
<comment type="caution">
    <text evidence="1">The sequence shown here is derived from an EMBL/GenBank/DDBJ whole genome shotgun (WGS) entry which is preliminary data.</text>
</comment>
<accession>A0AAU9NTN7</accession>
<dbReference type="InterPro" id="IPR027417">
    <property type="entry name" value="P-loop_NTPase"/>
</dbReference>
<name>A0AAU9NTN7_9ASTR</name>
<protein>
    <submittedName>
        <fullName evidence="1">Uncharacterized protein</fullName>
    </submittedName>
</protein>
<gene>
    <name evidence="1" type="ORF">LVIROSA_LOCUS27246</name>
</gene>
<reference evidence="1 2" key="1">
    <citation type="submission" date="2022-01" db="EMBL/GenBank/DDBJ databases">
        <authorList>
            <person name="Xiong W."/>
            <person name="Schranz E."/>
        </authorList>
    </citation>
    <scope>NUCLEOTIDE SEQUENCE [LARGE SCALE GENOMIC DNA]</scope>
</reference>